<reference evidence="6" key="2">
    <citation type="submission" date="2025-08" db="UniProtKB">
        <authorList>
            <consortium name="Ensembl"/>
        </authorList>
    </citation>
    <scope>IDENTIFICATION</scope>
</reference>
<dbReference type="OMA" id="QFLPCNY"/>
<evidence type="ECO:0000256" key="5">
    <source>
        <dbReference type="SAM" id="MobiDB-lite"/>
    </source>
</evidence>
<evidence type="ECO:0000313" key="7">
    <source>
        <dbReference type="Proteomes" id="UP000472267"/>
    </source>
</evidence>
<dbReference type="Ensembl" id="ENSSFAT00005038558.1">
    <property type="protein sequence ID" value="ENSSFAP00005037167.1"/>
    <property type="gene ID" value="ENSSFAG00005018712.1"/>
</dbReference>
<keyword evidence="2" id="KW-0963">Cytoplasm</keyword>
<dbReference type="AlphaFoldDB" id="A0A672I7L7"/>
<proteinExistence type="predicted"/>
<dbReference type="GO" id="GO:0035082">
    <property type="term" value="P:axoneme assembly"/>
    <property type="evidence" value="ECO:0007669"/>
    <property type="project" value="InterPro"/>
</dbReference>
<accession>A0A672I7L7</accession>
<evidence type="ECO:0000256" key="3">
    <source>
        <dbReference type="ARBA" id="ARBA00023212"/>
    </source>
</evidence>
<reference evidence="6" key="3">
    <citation type="submission" date="2025-09" db="UniProtKB">
        <authorList>
            <consortium name="Ensembl"/>
        </authorList>
    </citation>
    <scope>IDENTIFICATION</scope>
</reference>
<dbReference type="Pfam" id="PF14892">
    <property type="entry name" value="PIRC1_2"/>
    <property type="match status" value="1"/>
</dbReference>
<dbReference type="PANTHER" id="PTHR20899:SF4">
    <property type="entry name" value="PIERCER OF MICROTUBULE WALL 2 PROTEIN"/>
    <property type="match status" value="1"/>
</dbReference>
<feature type="region of interest" description="Disordered" evidence="5">
    <location>
        <begin position="59"/>
        <end position="90"/>
    </location>
</feature>
<dbReference type="PANTHER" id="PTHR20899">
    <property type="entry name" value="PIERCE HOMOLOG"/>
    <property type="match status" value="1"/>
</dbReference>
<evidence type="ECO:0000256" key="4">
    <source>
        <dbReference type="ARBA" id="ARBA00023273"/>
    </source>
</evidence>
<feature type="region of interest" description="Disordered" evidence="5">
    <location>
        <begin position="16"/>
        <end position="45"/>
    </location>
</feature>
<evidence type="ECO:0000256" key="1">
    <source>
        <dbReference type="ARBA" id="ARBA00004430"/>
    </source>
</evidence>
<name>A0A672I7L7_SALFA</name>
<evidence type="ECO:0000313" key="6">
    <source>
        <dbReference type="Ensembl" id="ENSSFAP00005037167.1"/>
    </source>
</evidence>
<dbReference type="InParanoid" id="A0A672I7L7"/>
<dbReference type="Proteomes" id="UP000472267">
    <property type="component" value="Chromosome 7"/>
</dbReference>
<keyword evidence="4" id="KW-0966">Cell projection</keyword>
<keyword evidence="7" id="KW-1185">Reference proteome</keyword>
<organism evidence="6 7">
    <name type="scientific">Salarias fasciatus</name>
    <name type="common">Jewelled blenny</name>
    <name type="synonym">Blennius fasciatus</name>
    <dbReference type="NCBI Taxonomy" id="181472"/>
    <lineage>
        <taxon>Eukaryota</taxon>
        <taxon>Metazoa</taxon>
        <taxon>Chordata</taxon>
        <taxon>Craniata</taxon>
        <taxon>Vertebrata</taxon>
        <taxon>Euteleostomi</taxon>
        <taxon>Actinopterygii</taxon>
        <taxon>Neopterygii</taxon>
        <taxon>Teleostei</taxon>
        <taxon>Neoteleostei</taxon>
        <taxon>Acanthomorphata</taxon>
        <taxon>Ovalentaria</taxon>
        <taxon>Blenniimorphae</taxon>
        <taxon>Blenniiformes</taxon>
        <taxon>Blennioidei</taxon>
        <taxon>Blenniidae</taxon>
        <taxon>Salariinae</taxon>
        <taxon>Salarias</taxon>
    </lineage>
</organism>
<dbReference type="GO" id="GO:0005879">
    <property type="term" value="C:axonemal microtubule"/>
    <property type="evidence" value="ECO:0007669"/>
    <property type="project" value="InterPro"/>
</dbReference>
<dbReference type="InterPro" id="IPR026507">
    <property type="entry name" value="PIRC1/2"/>
</dbReference>
<reference evidence="6" key="1">
    <citation type="submission" date="2019-06" db="EMBL/GenBank/DDBJ databases">
        <authorList>
            <consortium name="Wellcome Sanger Institute Data Sharing"/>
        </authorList>
    </citation>
    <scope>NUCLEOTIDE SEQUENCE [LARGE SCALE GENOMIC DNA]</scope>
</reference>
<evidence type="ECO:0000256" key="2">
    <source>
        <dbReference type="ARBA" id="ARBA00022490"/>
    </source>
</evidence>
<sequence length="115" mass="13132">ITKRDKEKQDLIYKISGLFPQEQQSEDPKPCVNPGNPVFSYMGKPAGAKTKSTSLLYRTTSSDYGRRPPTFETAPRTFHPKSQKFSESLSKTGMYRDNSFNTALDRSRVYDSRKL</sequence>
<protein>
    <submittedName>
        <fullName evidence="6">Uncharacterized protein</fullName>
    </submittedName>
</protein>
<keyword evidence="3" id="KW-0206">Cytoskeleton</keyword>
<comment type="subcellular location">
    <subcellularLocation>
        <location evidence="1">Cytoplasm</location>
        <location evidence="1">Cytoskeleton</location>
        <location evidence="1">Cilium axoneme</location>
    </subcellularLocation>
</comment>